<accession>A0A377NBB1</accession>
<name>A0A377NBB1_9GAMM</name>
<evidence type="ECO:0000313" key="2">
    <source>
        <dbReference type="EMBL" id="STQ44811.1"/>
    </source>
</evidence>
<keyword evidence="1" id="KW-0732">Signal</keyword>
<dbReference type="InterPro" id="IPR028082">
    <property type="entry name" value="Peripla_BP_I"/>
</dbReference>
<feature type="signal peptide" evidence="1">
    <location>
        <begin position="1"/>
        <end position="24"/>
    </location>
</feature>
<evidence type="ECO:0000313" key="3">
    <source>
        <dbReference type="Proteomes" id="UP000254304"/>
    </source>
</evidence>
<gene>
    <name evidence="2" type="primary">lsrB_3</name>
    <name evidence="2" type="ORF">NCTC12157_02534</name>
</gene>
<sequence length="79" mass="8610">MLKKMISTMVASALLGATAFSAFAQDKPKVAFVPQIVGIPYFKAMQDGGNRAAKAFGVDFIYSGRWIPTRWTSCKSCKT</sequence>
<feature type="chain" id="PRO_5016647451" evidence="1">
    <location>
        <begin position="25"/>
        <end position="79"/>
    </location>
</feature>
<dbReference type="SUPFAM" id="SSF53822">
    <property type="entry name" value="Periplasmic binding protein-like I"/>
    <property type="match status" value="1"/>
</dbReference>
<organism evidence="2 3">
    <name type="scientific">Ewingella americana</name>
    <dbReference type="NCBI Taxonomy" id="41202"/>
    <lineage>
        <taxon>Bacteria</taxon>
        <taxon>Pseudomonadati</taxon>
        <taxon>Pseudomonadota</taxon>
        <taxon>Gammaproteobacteria</taxon>
        <taxon>Enterobacterales</taxon>
        <taxon>Yersiniaceae</taxon>
        <taxon>Ewingella</taxon>
    </lineage>
</organism>
<dbReference type="Proteomes" id="UP000254304">
    <property type="component" value="Unassembled WGS sequence"/>
</dbReference>
<proteinExistence type="predicted"/>
<evidence type="ECO:0000256" key="1">
    <source>
        <dbReference type="SAM" id="SignalP"/>
    </source>
</evidence>
<reference evidence="2 3" key="1">
    <citation type="submission" date="2018-06" db="EMBL/GenBank/DDBJ databases">
        <authorList>
            <consortium name="Pathogen Informatics"/>
            <person name="Doyle S."/>
        </authorList>
    </citation>
    <scope>NUCLEOTIDE SEQUENCE [LARGE SCALE GENOMIC DNA]</scope>
    <source>
        <strain evidence="2 3">NCTC12157</strain>
    </source>
</reference>
<protein>
    <submittedName>
        <fullName evidence="2">Autoinducer 2-binding protein lsrB</fullName>
    </submittedName>
</protein>
<dbReference type="EMBL" id="UGGO01000001">
    <property type="protein sequence ID" value="STQ44811.1"/>
    <property type="molecule type" value="Genomic_DNA"/>
</dbReference>
<dbReference type="AlphaFoldDB" id="A0A377NBB1"/>
<dbReference type="Gene3D" id="3.40.50.2300">
    <property type="match status" value="1"/>
</dbReference>